<feature type="region of interest" description="Disordered" evidence="1">
    <location>
        <begin position="174"/>
        <end position="199"/>
    </location>
</feature>
<evidence type="ECO:0000313" key="3">
    <source>
        <dbReference type="EMBL" id="BDI28900.1"/>
    </source>
</evidence>
<keyword evidence="2" id="KW-0732">Signal</keyword>
<feature type="region of interest" description="Disordered" evidence="1">
    <location>
        <begin position="248"/>
        <end position="377"/>
    </location>
</feature>
<feature type="compositionally biased region" description="Gly residues" evidence="1">
    <location>
        <begin position="280"/>
        <end position="330"/>
    </location>
</feature>
<reference evidence="3 4" key="1">
    <citation type="journal article" date="2019" name="Int. J. Syst. Evol. Microbiol.">
        <title>Capsulimonas corticalis gen. nov., sp. nov., an aerobic capsulated bacterium, of a novel bacterial order, Capsulimonadales ord. nov., of the class Armatimonadia of the phylum Armatimonadetes.</title>
        <authorList>
            <person name="Li J."/>
            <person name="Kudo C."/>
            <person name="Tonouchi A."/>
        </authorList>
    </citation>
    <scope>NUCLEOTIDE SEQUENCE [LARGE SCALE GENOMIC DNA]</scope>
    <source>
        <strain evidence="3 4">AX-7</strain>
    </source>
</reference>
<dbReference type="Proteomes" id="UP000287394">
    <property type="component" value="Chromosome"/>
</dbReference>
<organism evidence="3 4">
    <name type="scientific">Capsulimonas corticalis</name>
    <dbReference type="NCBI Taxonomy" id="2219043"/>
    <lineage>
        <taxon>Bacteria</taxon>
        <taxon>Bacillati</taxon>
        <taxon>Armatimonadota</taxon>
        <taxon>Armatimonadia</taxon>
        <taxon>Capsulimonadales</taxon>
        <taxon>Capsulimonadaceae</taxon>
        <taxon>Capsulimonas</taxon>
    </lineage>
</organism>
<feature type="chain" id="PRO_5043422422" evidence="2">
    <location>
        <begin position="34"/>
        <end position="401"/>
    </location>
</feature>
<gene>
    <name evidence="3" type="ORF">CCAX7_009510</name>
</gene>
<feature type="signal peptide" evidence="2">
    <location>
        <begin position="1"/>
        <end position="33"/>
    </location>
</feature>
<dbReference type="AlphaFoldDB" id="A0A402CU99"/>
<dbReference type="KEGG" id="ccot:CCAX7_009510"/>
<keyword evidence="4" id="KW-1185">Reference proteome</keyword>
<proteinExistence type="predicted"/>
<evidence type="ECO:0000313" key="4">
    <source>
        <dbReference type="Proteomes" id="UP000287394"/>
    </source>
</evidence>
<sequence>MIRKASTYSKPLAQATLVMSLSLLGTGMQSAHAARVSHSVPPASFINYHVDTVQQLSQQVELDPAVRARLARHFHMTGPQLVSYINHHLKLKRLSAAKKYRVYCVDRNGREFFIMTRLPAGTPVFVSKSTGQPILKLACGNPMVSVLPHADMESNAGPGALSGKKKQLAADLAPSPFDTLNGHNPHSEDSDITSPAPGDVMVTKNIPDVPGADYFTPPPSPVHIPPIHGGFSPLWFVPIIGGLASNHGGSSTGGTTTGTTTGSTNTTTGSTTGVTTTGGTTTGGTTTGGTTTGGTTTGGTTTGGTTTGGTTTGGSTTGTTTGGTTTGGTTTGTTTGETTGTTTGVTTSDTTGTTTGNTIGTSTTGNTTGNTPVPETGSGPAVAIGAFLLAAQFLIRRRRLS</sequence>
<protein>
    <submittedName>
        <fullName evidence="3">Uncharacterized protein</fullName>
    </submittedName>
</protein>
<dbReference type="EMBL" id="AP025739">
    <property type="protein sequence ID" value="BDI28900.1"/>
    <property type="molecule type" value="Genomic_DNA"/>
</dbReference>
<feature type="compositionally biased region" description="Low complexity" evidence="1">
    <location>
        <begin position="331"/>
        <end position="371"/>
    </location>
</feature>
<name>A0A402CU99_9BACT</name>
<dbReference type="RefSeq" id="WP_176587328.1">
    <property type="nucleotide sequence ID" value="NZ_AP025739.1"/>
</dbReference>
<evidence type="ECO:0000256" key="1">
    <source>
        <dbReference type="SAM" id="MobiDB-lite"/>
    </source>
</evidence>
<accession>A0A402CU99</accession>
<evidence type="ECO:0000256" key="2">
    <source>
        <dbReference type="SAM" id="SignalP"/>
    </source>
</evidence>
<feature type="compositionally biased region" description="Low complexity" evidence="1">
    <location>
        <begin position="257"/>
        <end position="279"/>
    </location>
</feature>